<feature type="coiled-coil region" evidence="1">
    <location>
        <begin position="212"/>
        <end position="239"/>
    </location>
</feature>
<keyword evidence="2" id="KW-0732">Signal</keyword>
<dbReference type="EMBL" id="JANFYT010000059">
    <property type="protein sequence ID" value="MCQ4815717.1"/>
    <property type="molecule type" value="Genomic_DNA"/>
</dbReference>
<feature type="signal peptide" evidence="2">
    <location>
        <begin position="1"/>
        <end position="25"/>
    </location>
</feature>
<accession>A0AAW5K703</accession>
<evidence type="ECO:0000256" key="1">
    <source>
        <dbReference type="SAM" id="Coils"/>
    </source>
</evidence>
<dbReference type="AlphaFoldDB" id="A0AAW5K703"/>
<gene>
    <name evidence="3" type="ORF">NE630_14875</name>
</gene>
<organism evidence="3 4">
    <name type="scientific">Cloacibacillus evryensis</name>
    <dbReference type="NCBI Taxonomy" id="508460"/>
    <lineage>
        <taxon>Bacteria</taxon>
        <taxon>Thermotogati</taxon>
        <taxon>Synergistota</taxon>
        <taxon>Synergistia</taxon>
        <taxon>Synergistales</taxon>
        <taxon>Synergistaceae</taxon>
        <taxon>Cloacibacillus</taxon>
    </lineage>
</organism>
<sequence>MRKKIIPILLITALLSLLAIPFASADNFGQILDRWTKSRKYTGEDKLSNLEIKATYYSAEFIEAYIQKEAEANLWTKQEAEDYKYKFLSALKLDEMIPIQIEFNNNAETMHMGPFDIMVKLQIKNKSYKPVDYDKRLNFKFQGRKEGLVYFPRYDEKTGRDLLEGVKNVTLELRSAVAPTITKGQPTRFIWDVSDDAPQKLYQGTTAARIETDRLIKRLEKLRKDKAEEEAKLASINGEISTIQSRLDELAKVQ</sequence>
<evidence type="ECO:0000313" key="4">
    <source>
        <dbReference type="Proteomes" id="UP001205919"/>
    </source>
</evidence>
<protein>
    <submittedName>
        <fullName evidence="3">Uncharacterized protein</fullName>
    </submittedName>
</protein>
<proteinExistence type="predicted"/>
<name>A0AAW5K703_9BACT</name>
<evidence type="ECO:0000256" key="2">
    <source>
        <dbReference type="SAM" id="SignalP"/>
    </source>
</evidence>
<dbReference type="RefSeq" id="WP_256182418.1">
    <property type="nucleotide sequence ID" value="NZ_CP171104.1"/>
</dbReference>
<dbReference type="Proteomes" id="UP001205919">
    <property type="component" value="Unassembled WGS sequence"/>
</dbReference>
<reference evidence="3 4" key="1">
    <citation type="submission" date="2022-06" db="EMBL/GenBank/DDBJ databases">
        <title>Isolation of gut microbiota from human fecal samples.</title>
        <authorList>
            <person name="Pamer E.G."/>
            <person name="Barat B."/>
            <person name="Waligurski E."/>
            <person name="Medina S."/>
            <person name="Paddock L."/>
            <person name="Mostad J."/>
        </authorList>
    </citation>
    <scope>NUCLEOTIDE SEQUENCE [LARGE SCALE GENOMIC DNA]</scope>
    <source>
        <strain evidence="3 4">DFI.9.90</strain>
    </source>
</reference>
<keyword evidence="1" id="KW-0175">Coiled coil</keyword>
<comment type="caution">
    <text evidence="3">The sequence shown here is derived from an EMBL/GenBank/DDBJ whole genome shotgun (WGS) entry which is preliminary data.</text>
</comment>
<keyword evidence="4" id="KW-1185">Reference proteome</keyword>
<feature type="chain" id="PRO_5043958256" evidence="2">
    <location>
        <begin position="26"/>
        <end position="254"/>
    </location>
</feature>
<evidence type="ECO:0000313" key="3">
    <source>
        <dbReference type="EMBL" id="MCQ4815717.1"/>
    </source>
</evidence>